<keyword evidence="3 6" id="KW-0815">Transposition</keyword>
<comment type="function">
    <text evidence="1 6">Required for the transposition of the insertion element.</text>
</comment>
<dbReference type="GO" id="GO:0004803">
    <property type="term" value="F:transposase activity"/>
    <property type="evidence" value="ECO:0007669"/>
    <property type="project" value="UniProtKB-UniRule"/>
</dbReference>
<comment type="similarity">
    <text evidence="2 6">Belongs to the transposase mutator family.</text>
</comment>
<keyword evidence="6" id="KW-0814">Transposable element</keyword>
<evidence type="ECO:0000256" key="6">
    <source>
        <dbReference type="RuleBase" id="RU365089"/>
    </source>
</evidence>
<name>A3ZX41_9BACT</name>
<evidence type="ECO:0000256" key="4">
    <source>
        <dbReference type="ARBA" id="ARBA00023125"/>
    </source>
</evidence>
<evidence type="ECO:0000256" key="3">
    <source>
        <dbReference type="ARBA" id="ARBA00022578"/>
    </source>
</evidence>
<accession>A3ZX41</accession>
<protein>
    <recommendedName>
        <fullName evidence="6">Mutator family transposase</fullName>
    </recommendedName>
</protein>
<sequence>MDLISNINHHQNQGLTMTNLPEDRTGEEIRDAIKIDGEAVRGHLDELVRSTVEETLNQMLDAEADQICKAKRYERSPDRVDSRAGSYSRKLQTKAGEVSLKVPRLRSLPLETQIIERYKRREASVEEALVEMYLAGVSVRRVEDITEALWGTRVSSSTVSELNQKIYERIDVWRNRPLEGEHPYVMLDGIWLKRSWGGEVKNIAVLVAVGVRSDGHREILSVAEGTKEDSESWRTFLRHLKERGLQGVRLITSDKCLGLVEAFGEFFPEAAWQRCIVHFYRNVLKDVPRSKSRDVAAMLKAVHAQEDRTAATEKAEQVAEKLAALRLGNAAKCFRAGVQETLAYMNFPREHWTRLRSNNMLERIMKEIRRRTRVVGAFPDGQSALMLVAARLRHIAGTHWGTRRYLDMDRLHEPEEREDHGA</sequence>
<dbReference type="eggNOG" id="COG3328">
    <property type="taxonomic scope" value="Bacteria"/>
</dbReference>
<dbReference type="EMBL" id="AANZ01000017">
    <property type="protein sequence ID" value="EAQ78918.1"/>
    <property type="molecule type" value="Genomic_DNA"/>
</dbReference>
<dbReference type="GO" id="GO:0006313">
    <property type="term" value="P:DNA transposition"/>
    <property type="evidence" value="ECO:0007669"/>
    <property type="project" value="UniProtKB-UniRule"/>
</dbReference>
<evidence type="ECO:0000313" key="7">
    <source>
        <dbReference type="EMBL" id="EAQ78918.1"/>
    </source>
</evidence>
<organism evidence="7 8">
    <name type="scientific">Blastopirellula marina DSM 3645</name>
    <dbReference type="NCBI Taxonomy" id="314230"/>
    <lineage>
        <taxon>Bacteria</taxon>
        <taxon>Pseudomonadati</taxon>
        <taxon>Planctomycetota</taxon>
        <taxon>Planctomycetia</taxon>
        <taxon>Pirellulales</taxon>
        <taxon>Pirellulaceae</taxon>
        <taxon>Blastopirellula</taxon>
    </lineage>
</organism>
<evidence type="ECO:0000313" key="8">
    <source>
        <dbReference type="Proteomes" id="UP000004358"/>
    </source>
</evidence>
<keyword evidence="4 6" id="KW-0238">DNA-binding</keyword>
<proteinExistence type="inferred from homology"/>
<dbReference type="Proteomes" id="UP000004358">
    <property type="component" value="Unassembled WGS sequence"/>
</dbReference>
<reference evidence="7 8" key="1">
    <citation type="submission" date="2006-02" db="EMBL/GenBank/DDBJ databases">
        <authorList>
            <person name="Amann R."/>
            <person name="Ferriera S."/>
            <person name="Johnson J."/>
            <person name="Kravitz S."/>
            <person name="Halpern A."/>
            <person name="Remington K."/>
            <person name="Beeson K."/>
            <person name="Tran B."/>
            <person name="Rogers Y.-H."/>
            <person name="Friedman R."/>
            <person name="Venter J.C."/>
        </authorList>
    </citation>
    <scope>NUCLEOTIDE SEQUENCE [LARGE SCALE GENOMIC DNA]</scope>
    <source>
        <strain evidence="7 8">DSM 3645</strain>
    </source>
</reference>
<evidence type="ECO:0000256" key="5">
    <source>
        <dbReference type="ARBA" id="ARBA00023172"/>
    </source>
</evidence>
<evidence type="ECO:0000256" key="2">
    <source>
        <dbReference type="ARBA" id="ARBA00010961"/>
    </source>
</evidence>
<dbReference type="PANTHER" id="PTHR33217">
    <property type="entry name" value="TRANSPOSASE FOR INSERTION SEQUENCE ELEMENT IS1081"/>
    <property type="match status" value="1"/>
</dbReference>
<dbReference type="PANTHER" id="PTHR33217:SF7">
    <property type="entry name" value="TRANSPOSASE FOR INSERTION SEQUENCE ELEMENT IS1081"/>
    <property type="match status" value="1"/>
</dbReference>
<dbReference type="GO" id="GO:0003677">
    <property type="term" value="F:DNA binding"/>
    <property type="evidence" value="ECO:0007669"/>
    <property type="project" value="UniProtKB-UniRule"/>
</dbReference>
<dbReference type="NCBIfam" id="NF033543">
    <property type="entry name" value="transpos_IS256"/>
    <property type="match status" value="1"/>
</dbReference>
<dbReference type="AlphaFoldDB" id="A3ZX41"/>
<dbReference type="HOGENOM" id="CLU_036805_8_0_0"/>
<comment type="caution">
    <text evidence="7">The sequence shown here is derived from an EMBL/GenBank/DDBJ whole genome shotgun (WGS) entry which is preliminary data.</text>
</comment>
<gene>
    <name evidence="7" type="ORF">DSM3645_27598</name>
</gene>
<dbReference type="STRING" id="314230.DSM3645_27598"/>
<dbReference type="InterPro" id="IPR001207">
    <property type="entry name" value="Transposase_mutator"/>
</dbReference>
<evidence type="ECO:0000256" key="1">
    <source>
        <dbReference type="ARBA" id="ARBA00002190"/>
    </source>
</evidence>
<keyword evidence="5 6" id="KW-0233">DNA recombination</keyword>
<dbReference type="Pfam" id="PF00872">
    <property type="entry name" value="Transposase_mut"/>
    <property type="match status" value="1"/>
</dbReference>